<dbReference type="SMART" id="SM00388">
    <property type="entry name" value="HisKA"/>
    <property type="match status" value="1"/>
</dbReference>
<dbReference type="Pfam" id="PF02518">
    <property type="entry name" value="HATPase_c"/>
    <property type="match status" value="1"/>
</dbReference>
<dbReference type="PROSITE" id="PS50109">
    <property type="entry name" value="HIS_KIN"/>
    <property type="match status" value="1"/>
</dbReference>
<dbReference type="PROSITE" id="PS50112">
    <property type="entry name" value="PAS"/>
    <property type="match status" value="1"/>
</dbReference>
<dbReference type="PANTHER" id="PTHR43304">
    <property type="entry name" value="PHYTOCHROME-LIKE PROTEIN CPH1"/>
    <property type="match status" value="1"/>
</dbReference>
<dbReference type="Pfam" id="PF13426">
    <property type="entry name" value="PAS_9"/>
    <property type="match status" value="1"/>
</dbReference>
<keyword evidence="5" id="KW-0418">Kinase</keyword>
<dbReference type="GO" id="GO:0000155">
    <property type="term" value="F:phosphorelay sensor kinase activity"/>
    <property type="evidence" value="ECO:0007669"/>
    <property type="project" value="InterPro"/>
</dbReference>
<evidence type="ECO:0000259" key="9">
    <source>
        <dbReference type="PROSITE" id="PS50112"/>
    </source>
</evidence>
<dbReference type="InterPro" id="IPR036097">
    <property type="entry name" value="HisK_dim/P_sf"/>
</dbReference>
<evidence type="ECO:0000259" key="10">
    <source>
        <dbReference type="PROSITE" id="PS50113"/>
    </source>
</evidence>
<dbReference type="Gene3D" id="3.30.450.20">
    <property type="entry name" value="PAS domain"/>
    <property type="match status" value="1"/>
</dbReference>
<dbReference type="InterPro" id="IPR003661">
    <property type="entry name" value="HisK_dim/P_dom"/>
</dbReference>
<feature type="domain" description="PAC" evidence="10">
    <location>
        <begin position="337"/>
        <end position="387"/>
    </location>
</feature>
<evidence type="ECO:0000256" key="3">
    <source>
        <dbReference type="ARBA" id="ARBA00022553"/>
    </source>
</evidence>
<keyword evidence="7" id="KW-0812">Transmembrane</keyword>
<reference evidence="11" key="2">
    <citation type="journal article" date="2022" name="Microbiol. Resour. Announc.">
        <title>Metagenome Sequencing to Explore Phylogenomics of Terrestrial Cyanobacteria.</title>
        <authorList>
            <person name="Ward R.D."/>
            <person name="Stajich J.E."/>
            <person name="Johansen J.R."/>
            <person name="Huntemann M."/>
            <person name="Clum A."/>
            <person name="Foster B."/>
            <person name="Foster B."/>
            <person name="Roux S."/>
            <person name="Palaniappan K."/>
            <person name="Varghese N."/>
            <person name="Mukherjee S."/>
            <person name="Reddy T.B.K."/>
            <person name="Daum C."/>
            <person name="Copeland A."/>
            <person name="Chen I.A."/>
            <person name="Ivanova N.N."/>
            <person name="Kyrpides N.C."/>
            <person name="Shapiro N."/>
            <person name="Eloe-Fadrosh E.A."/>
            <person name="Pietrasiak N."/>
        </authorList>
    </citation>
    <scope>NUCLEOTIDE SEQUENCE</scope>
    <source>
        <strain evidence="11">GSE-TBD4-15B</strain>
    </source>
</reference>
<gene>
    <name evidence="11" type="ORF">KME07_05470</name>
</gene>
<evidence type="ECO:0000256" key="7">
    <source>
        <dbReference type="SAM" id="Phobius"/>
    </source>
</evidence>
<dbReference type="Proteomes" id="UP000707356">
    <property type="component" value="Unassembled WGS sequence"/>
</dbReference>
<name>A0A951P882_9CYAN</name>
<dbReference type="Pfam" id="PF00512">
    <property type="entry name" value="HisKA"/>
    <property type="match status" value="1"/>
</dbReference>
<evidence type="ECO:0000256" key="4">
    <source>
        <dbReference type="ARBA" id="ARBA00022679"/>
    </source>
</evidence>
<evidence type="ECO:0000256" key="2">
    <source>
        <dbReference type="ARBA" id="ARBA00012438"/>
    </source>
</evidence>
<dbReference type="SUPFAM" id="SSF55785">
    <property type="entry name" value="PYP-like sensor domain (PAS domain)"/>
    <property type="match status" value="1"/>
</dbReference>
<feature type="domain" description="PAS" evidence="9">
    <location>
        <begin position="263"/>
        <end position="310"/>
    </location>
</feature>
<evidence type="ECO:0000259" key="8">
    <source>
        <dbReference type="PROSITE" id="PS50109"/>
    </source>
</evidence>
<dbReference type="InterPro" id="IPR005467">
    <property type="entry name" value="His_kinase_dom"/>
</dbReference>
<protein>
    <recommendedName>
        <fullName evidence="2">histidine kinase</fullName>
        <ecNumber evidence="2">2.7.13.3</ecNumber>
    </recommendedName>
</protein>
<dbReference type="InterPro" id="IPR004358">
    <property type="entry name" value="Sig_transdc_His_kin-like_C"/>
</dbReference>
<dbReference type="InterPro" id="IPR000014">
    <property type="entry name" value="PAS"/>
</dbReference>
<keyword evidence="7" id="KW-1133">Transmembrane helix</keyword>
<dbReference type="Gene3D" id="6.10.340.10">
    <property type="match status" value="1"/>
</dbReference>
<feature type="transmembrane region" description="Helical" evidence="7">
    <location>
        <begin position="162"/>
        <end position="188"/>
    </location>
</feature>
<dbReference type="CDD" id="cd00082">
    <property type="entry name" value="HisKA"/>
    <property type="match status" value="1"/>
</dbReference>
<comment type="caution">
    <text evidence="11">The sequence shown here is derived from an EMBL/GenBank/DDBJ whole genome shotgun (WGS) entry which is preliminary data.</text>
</comment>
<dbReference type="InterPro" id="IPR052162">
    <property type="entry name" value="Sensor_kinase/Photoreceptor"/>
</dbReference>
<keyword evidence="7" id="KW-0472">Membrane</keyword>
<dbReference type="CDD" id="cd00130">
    <property type="entry name" value="PAS"/>
    <property type="match status" value="1"/>
</dbReference>
<evidence type="ECO:0000256" key="5">
    <source>
        <dbReference type="ARBA" id="ARBA00022777"/>
    </source>
</evidence>
<dbReference type="Gene3D" id="3.30.565.10">
    <property type="entry name" value="Histidine kinase-like ATPase, C-terminal domain"/>
    <property type="match status" value="1"/>
</dbReference>
<dbReference type="SMART" id="SM00387">
    <property type="entry name" value="HATPase_c"/>
    <property type="match status" value="1"/>
</dbReference>
<dbReference type="SMART" id="SM00091">
    <property type="entry name" value="PAS"/>
    <property type="match status" value="1"/>
</dbReference>
<feature type="domain" description="Histidine kinase" evidence="8">
    <location>
        <begin position="397"/>
        <end position="605"/>
    </location>
</feature>
<dbReference type="EMBL" id="JAHHHV010000023">
    <property type="protein sequence ID" value="MBW4464873.1"/>
    <property type="molecule type" value="Genomic_DNA"/>
</dbReference>
<dbReference type="NCBIfam" id="TIGR00229">
    <property type="entry name" value="sensory_box"/>
    <property type="match status" value="1"/>
</dbReference>
<proteinExistence type="predicted"/>
<organism evidence="11 12">
    <name type="scientific">Pegethrix bostrychoides GSE-TBD4-15B</name>
    <dbReference type="NCBI Taxonomy" id="2839662"/>
    <lineage>
        <taxon>Bacteria</taxon>
        <taxon>Bacillati</taxon>
        <taxon>Cyanobacteriota</taxon>
        <taxon>Cyanophyceae</taxon>
        <taxon>Oculatellales</taxon>
        <taxon>Oculatellaceae</taxon>
        <taxon>Pegethrix</taxon>
    </lineage>
</organism>
<dbReference type="PRINTS" id="PR00344">
    <property type="entry name" value="BCTRLSENSOR"/>
</dbReference>
<evidence type="ECO:0000313" key="11">
    <source>
        <dbReference type="EMBL" id="MBW4464873.1"/>
    </source>
</evidence>
<reference evidence="11" key="1">
    <citation type="submission" date="2021-05" db="EMBL/GenBank/DDBJ databases">
        <authorList>
            <person name="Pietrasiak N."/>
            <person name="Ward R."/>
            <person name="Stajich J.E."/>
            <person name="Kurbessoian T."/>
        </authorList>
    </citation>
    <scope>NUCLEOTIDE SEQUENCE</scope>
    <source>
        <strain evidence="11">GSE-TBD4-15B</strain>
    </source>
</reference>
<dbReference type="EC" id="2.7.13.3" evidence="2"/>
<dbReference type="SUPFAM" id="SSF55874">
    <property type="entry name" value="ATPase domain of HSP90 chaperone/DNA topoisomerase II/histidine kinase"/>
    <property type="match status" value="1"/>
</dbReference>
<dbReference type="PANTHER" id="PTHR43304:SF1">
    <property type="entry name" value="PAC DOMAIN-CONTAINING PROTEIN"/>
    <property type="match status" value="1"/>
</dbReference>
<evidence type="ECO:0000313" key="12">
    <source>
        <dbReference type="Proteomes" id="UP000707356"/>
    </source>
</evidence>
<feature type="transmembrane region" description="Helical" evidence="7">
    <location>
        <begin position="20"/>
        <end position="41"/>
    </location>
</feature>
<sequence>MSAPIQALRFFLQARLSRRIVLWVFASILLIEAIILLPSIYRRQQELLNNLSALSMARVEGALAAMRLSQPMQLGSPDFLAQIRLLAPSDVVRGGALYRLTGEQMDSFGEPPQLTFEQAQRQTAMRYDWQTRRYDAAWTLKALDGQYVLIIRHDSSSVQRELLAFVGRIMGLVMIISVFVTIVTLIGLERILIMPILLLRNDLLKAGQALPQEGDPPPPQFDSLKRQSQDELGEVIAAFEQMYHQISEAIAERRQVESELRQSEEKFSKAFRGSPSAVLISALESGRIIEVNDSFLQLYGSDLDAVVGRTAKDLNLWATATSRDQMLQQIRQSGSVRNLEYTFRNRQGEPRSILFSAETIWLDGEECLVSVANDITERKQAEKALERLAEIGELAAMIVHEVRNPLTTVMMGLRSFESLDLSERSRLRLDLATAEAERLQRLLNEILQYARCQALQASELEINALIAEMLESLQAMPAAAGRQIAFTPIQPVRLLADRDKLKQVLINLIGNACEAVSVGETITWRLKLDAALRQLCIEIQNGGEPIPAEVLAQLTMPFFTTKSSGNGLGLAIVKQIVDAHKGQLEIHSSAEIGGTCVRVILPCLA</sequence>
<dbReference type="InterPro" id="IPR003594">
    <property type="entry name" value="HATPase_dom"/>
</dbReference>
<keyword evidence="4" id="KW-0808">Transferase</keyword>
<keyword evidence="6" id="KW-0902">Two-component regulatory system</keyword>
<evidence type="ECO:0000256" key="1">
    <source>
        <dbReference type="ARBA" id="ARBA00000085"/>
    </source>
</evidence>
<keyword evidence="3" id="KW-0597">Phosphoprotein</keyword>
<evidence type="ECO:0000256" key="6">
    <source>
        <dbReference type="ARBA" id="ARBA00023012"/>
    </source>
</evidence>
<accession>A0A951P882</accession>
<dbReference type="InterPro" id="IPR035965">
    <property type="entry name" value="PAS-like_dom_sf"/>
</dbReference>
<dbReference type="Gene3D" id="1.10.287.130">
    <property type="match status" value="1"/>
</dbReference>
<comment type="catalytic activity">
    <reaction evidence="1">
        <text>ATP + protein L-histidine = ADP + protein N-phospho-L-histidine.</text>
        <dbReference type="EC" id="2.7.13.3"/>
    </reaction>
</comment>
<dbReference type="InterPro" id="IPR000700">
    <property type="entry name" value="PAS-assoc_C"/>
</dbReference>
<dbReference type="SUPFAM" id="SSF47384">
    <property type="entry name" value="Homodimeric domain of signal transducing histidine kinase"/>
    <property type="match status" value="1"/>
</dbReference>
<dbReference type="InterPro" id="IPR036890">
    <property type="entry name" value="HATPase_C_sf"/>
</dbReference>
<dbReference type="AlphaFoldDB" id="A0A951P882"/>
<dbReference type="PROSITE" id="PS50113">
    <property type="entry name" value="PAC"/>
    <property type="match status" value="1"/>
</dbReference>